<name>A0A218XFA2_PUNGR</name>
<proteinExistence type="predicted"/>
<evidence type="ECO:0000313" key="1">
    <source>
        <dbReference type="EMBL" id="OWM83161.1"/>
    </source>
</evidence>
<organism evidence="1 3">
    <name type="scientific">Punica granatum</name>
    <name type="common">Pomegranate</name>
    <dbReference type="NCBI Taxonomy" id="22663"/>
    <lineage>
        <taxon>Eukaryota</taxon>
        <taxon>Viridiplantae</taxon>
        <taxon>Streptophyta</taxon>
        <taxon>Embryophyta</taxon>
        <taxon>Tracheophyta</taxon>
        <taxon>Spermatophyta</taxon>
        <taxon>Magnoliopsida</taxon>
        <taxon>eudicotyledons</taxon>
        <taxon>Gunneridae</taxon>
        <taxon>Pentapetalae</taxon>
        <taxon>rosids</taxon>
        <taxon>malvids</taxon>
        <taxon>Myrtales</taxon>
        <taxon>Lythraceae</taxon>
        <taxon>Punica</taxon>
    </lineage>
</organism>
<dbReference type="AlphaFoldDB" id="A0A218XFA2"/>
<gene>
    <name evidence="1" type="ORF">CDL15_Pgr011843</name>
    <name evidence="2" type="ORF">CRG98_020921</name>
</gene>
<evidence type="ECO:0000313" key="4">
    <source>
        <dbReference type="Proteomes" id="UP000233551"/>
    </source>
</evidence>
<comment type="caution">
    <text evidence="1">The sequence shown here is derived from an EMBL/GenBank/DDBJ whole genome shotgun (WGS) entry which is preliminary data.</text>
</comment>
<reference evidence="1" key="2">
    <citation type="submission" date="2017-06" db="EMBL/GenBank/DDBJ databases">
        <title>The pomegranate genome and the genomics of punicalagin biosynthesis.</title>
        <authorList>
            <person name="Xu C."/>
        </authorList>
    </citation>
    <scope>NUCLEOTIDE SEQUENCE [LARGE SCALE GENOMIC DNA]</scope>
    <source>
        <tissue evidence="1">Fresh leaf</tissue>
    </source>
</reference>
<keyword evidence="4" id="KW-1185">Reference proteome</keyword>
<protein>
    <submittedName>
        <fullName evidence="1">Uncharacterized protein</fullName>
    </submittedName>
</protein>
<dbReference type="EMBL" id="MTKT01001935">
    <property type="protein sequence ID" value="OWM83161.1"/>
    <property type="molecule type" value="Genomic_DNA"/>
</dbReference>
<evidence type="ECO:0000313" key="2">
    <source>
        <dbReference type="EMBL" id="PKI58655.1"/>
    </source>
</evidence>
<dbReference type="Proteomes" id="UP000233551">
    <property type="component" value="Unassembled WGS sequence"/>
</dbReference>
<evidence type="ECO:0000313" key="3">
    <source>
        <dbReference type="Proteomes" id="UP000197138"/>
    </source>
</evidence>
<dbReference type="EMBL" id="PGOL01001353">
    <property type="protein sequence ID" value="PKI58655.1"/>
    <property type="molecule type" value="Genomic_DNA"/>
</dbReference>
<reference evidence="2 4" key="3">
    <citation type="submission" date="2017-11" db="EMBL/GenBank/DDBJ databases">
        <title>De-novo sequencing of pomegranate (Punica granatum L.) genome.</title>
        <authorList>
            <person name="Akparov Z."/>
            <person name="Amiraslanov A."/>
            <person name="Hajiyeva S."/>
            <person name="Abbasov M."/>
            <person name="Kaur K."/>
            <person name="Hamwieh A."/>
            <person name="Solovyev V."/>
            <person name="Salamov A."/>
            <person name="Braich B."/>
            <person name="Kosarev P."/>
            <person name="Mahmoud A."/>
            <person name="Hajiyev E."/>
            <person name="Babayeva S."/>
            <person name="Izzatullayeva V."/>
            <person name="Mammadov A."/>
            <person name="Mammadov A."/>
            <person name="Sharifova S."/>
            <person name="Ojaghi J."/>
            <person name="Eynullazada K."/>
            <person name="Bayramov B."/>
            <person name="Abdulazimova A."/>
            <person name="Shahmuradov I."/>
        </authorList>
    </citation>
    <scope>NUCLEOTIDE SEQUENCE [LARGE SCALE GENOMIC DNA]</scope>
    <source>
        <strain evidence="2">AG2017</strain>
        <strain evidence="4">cv. AG2017</strain>
        <tissue evidence="2">Leaf</tissue>
    </source>
</reference>
<dbReference type="Proteomes" id="UP000197138">
    <property type="component" value="Unassembled WGS sequence"/>
</dbReference>
<sequence length="102" mass="11243">MSDDGGCKLCVGGGGVEEGDVAGRWRRSKIGHWAKAEAQSKQLRNRKLDSEPRHELTVTKSRSFKLVAVVGDSESELQTHCQNKKKWMHRGVQIVGEIGEGV</sequence>
<accession>A0A218XFA2</accession>
<reference evidence="3" key="1">
    <citation type="journal article" date="2017" name="Plant J.">
        <title>The pomegranate (Punica granatum L.) genome and the genomics of punicalagin biosynthesis.</title>
        <authorList>
            <person name="Qin G."/>
            <person name="Xu C."/>
            <person name="Ming R."/>
            <person name="Tang H."/>
            <person name="Guyot R."/>
            <person name="Kramer E.M."/>
            <person name="Hu Y."/>
            <person name="Yi X."/>
            <person name="Qi Y."/>
            <person name="Xu X."/>
            <person name="Gao Z."/>
            <person name="Pan H."/>
            <person name="Jian J."/>
            <person name="Tian Y."/>
            <person name="Yue Z."/>
            <person name="Xu Y."/>
        </authorList>
    </citation>
    <scope>NUCLEOTIDE SEQUENCE [LARGE SCALE GENOMIC DNA]</scope>
    <source>
        <strain evidence="3">cv. Dabenzi</strain>
    </source>
</reference>